<name>A0A368GFU9_ANCCA</name>
<dbReference type="InterPro" id="IPR000519">
    <property type="entry name" value="P_trefoil_dom"/>
</dbReference>
<comment type="caution">
    <text evidence="11">The sequence shown here is derived from an EMBL/GenBank/DDBJ whole genome shotgun (WGS) entry which is preliminary data.</text>
</comment>
<dbReference type="GO" id="GO:0005975">
    <property type="term" value="P:carbohydrate metabolic process"/>
    <property type="evidence" value="ECO:0007669"/>
    <property type="project" value="InterPro"/>
</dbReference>
<dbReference type="InterPro" id="IPR017853">
    <property type="entry name" value="GH"/>
</dbReference>
<evidence type="ECO:0000259" key="10">
    <source>
        <dbReference type="PROSITE" id="PS51448"/>
    </source>
</evidence>
<accession>A0A368GFU9</accession>
<evidence type="ECO:0000256" key="7">
    <source>
        <dbReference type="ARBA" id="ARBA00023295"/>
    </source>
</evidence>
<evidence type="ECO:0000313" key="12">
    <source>
        <dbReference type="Proteomes" id="UP000252519"/>
    </source>
</evidence>
<keyword evidence="7 9" id="KW-0326">Glycosidase</keyword>
<feature type="domain" description="P-type" evidence="10">
    <location>
        <begin position="61"/>
        <end position="108"/>
    </location>
</feature>
<keyword evidence="4" id="KW-0472">Membrane</keyword>
<dbReference type="OrthoDB" id="1334205at2759"/>
<evidence type="ECO:0000256" key="5">
    <source>
        <dbReference type="ARBA" id="ARBA00023157"/>
    </source>
</evidence>
<comment type="caution">
    <text evidence="8">Lacks conserved residue(s) required for the propagation of feature annotation.</text>
</comment>
<evidence type="ECO:0000256" key="6">
    <source>
        <dbReference type="ARBA" id="ARBA00023180"/>
    </source>
</evidence>
<dbReference type="Proteomes" id="UP000252519">
    <property type="component" value="Unassembled WGS sequence"/>
</dbReference>
<proteinExistence type="inferred from homology"/>
<dbReference type="Gene3D" id="2.60.40.1180">
    <property type="entry name" value="Golgi alpha-mannosidase II"/>
    <property type="match status" value="2"/>
</dbReference>
<dbReference type="InterPro" id="IPR048395">
    <property type="entry name" value="Glyco_hydro_31_C"/>
</dbReference>
<evidence type="ECO:0000256" key="3">
    <source>
        <dbReference type="ARBA" id="ARBA00022801"/>
    </source>
</evidence>
<dbReference type="Pfam" id="PF01055">
    <property type="entry name" value="Glyco_hydro_31_2nd"/>
    <property type="match status" value="1"/>
</dbReference>
<dbReference type="CDD" id="cd06602">
    <property type="entry name" value="GH31_MGAM_SI_GAA"/>
    <property type="match status" value="1"/>
</dbReference>
<evidence type="ECO:0000313" key="11">
    <source>
        <dbReference type="EMBL" id="RCN42129.1"/>
    </source>
</evidence>
<dbReference type="PROSITE" id="PS51448">
    <property type="entry name" value="P_TREFOIL_2"/>
    <property type="match status" value="1"/>
</dbReference>
<dbReference type="EMBL" id="JOJR01000209">
    <property type="protein sequence ID" value="RCN42129.1"/>
    <property type="molecule type" value="Genomic_DNA"/>
</dbReference>
<evidence type="ECO:0000256" key="1">
    <source>
        <dbReference type="ARBA" id="ARBA00004370"/>
    </source>
</evidence>
<dbReference type="Gene3D" id="3.20.20.80">
    <property type="entry name" value="Glycosidases"/>
    <property type="match status" value="2"/>
</dbReference>
<keyword evidence="5" id="KW-1015">Disulfide bond</keyword>
<dbReference type="GO" id="GO:0004558">
    <property type="term" value="F:alpha-1,4-glucosidase activity"/>
    <property type="evidence" value="ECO:0007669"/>
    <property type="project" value="TreeGrafter"/>
</dbReference>
<dbReference type="GO" id="GO:0030246">
    <property type="term" value="F:carbohydrate binding"/>
    <property type="evidence" value="ECO:0007669"/>
    <property type="project" value="InterPro"/>
</dbReference>
<dbReference type="SUPFAM" id="SSF51445">
    <property type="entry name" value="(Trans)glycosidases"/>
    <property type="match status" value="1"/>
</dbReference>
<dbReference type="AlphaFoldDB" id="A0A368GFU9"/>
<dbReference type="STRING" id="29170.A0A368GFU9"/>
<dbReference type="CDD" id="cd00111">
    <property type="entry name" value="Trefoil"/>
    <property type="match status" value="1"/>
</dbReference>
<gene>
    <name evidence="11" type="ORF">ANCCAN_11922</name>
</gene>
<dbReference type="SUPFAM" id="SSF57492">
    <property type="entry name" value="Trefoil"/>
    <property type="match status" value="1"/>
</dbReference>
<evidence type="ECO:0000256" key="9">
    <source>
        <dbReference type="RuleBase" id="RU361185"/>
    </source>
</evidence>
<dbReference type="InterPro" id="IPR013780">
    <property type="entry name" value="Glyco_hydro_b"/>
</dbReference>
<keyword evidence="12" id="KW-1185">Reference proteome</keyword>
<evidence type="ECO:0000256" key="4">
    <source>
        <dbReference type="ARBA" id="ARBA00023136"/>
    </source>
</evidence>
<dbReference type="InterPro" id="IPR011013">
    <property type="entry name" value="Gal_mutarotase_sf_dom"/>
</dbReference>
<evidence type="ECO:0000256" key="8">
    <source>
        <dbReference type="PROSITE-ProRule" id="PRU00779"/>
    </source>
</evidence>
<keyword evidence="6" id="KW-0325">Glycoprotein</keyword>
<dbReference type="Pfam" id="PF00088">
    <property type="entry name" value="Trefoil"/>
    <property type="match status" value="1"/>
</dbReference>
<keyword evidence="3 9" id="KW-0378">Hydrolase</keyword>
<dbReference type="GO" id="GO:0016020">
    <property type="term" value="C:membrane"/>
    <property type="evidence" value="ECO:0007669"/>
    <property type="project" value="UniProtKB-SubCell"/>
</dbReference>
<dbReference type="Gene3D" id="2.60.40.1760">
    <property type="entry name" value="glycosyl hydrolase (family 31)"/>
    <property type="match status" value="1"/>
</dbReference>
<organism evidence="11 12">
    <name type="scientific">Ancylostoma caninum</name>
    <name type="common">Dog hookworm</name>
    <dbReference type="NCBI Taxonomy" id="29170"/>
    <lineage>
        <taxon>Eukaryota</taxon>
        <taxon>Metazoa</taxon>
        <taxon>Ecdysozoa</taxon>
        <taxon>Nematoda</taxon>
        <taxon>Chromadorea</taxon>
        <taxon>Rhabditida</taxon>
        <taxon>Rhabditina</taxon>
        <taxon>Rhabditomorpha</taxon>
        <taxon>Strongyloidea</taxon>
        <taxon>Ancylostomatidae</taxon>
        <taxon>Ancylostomatinae</taxon>
        <taxon>Ancylostoma</taxon>
    </lineage>
</organism>
<comment type="subcellular location">
    <subcellularLocation>
        <location evidence="1">Membrane</location>
    </subcellularLocation>
</comment>
<dbReference type="PANTHER" id="PTHR22762:SF133">
    <property type="entry name" value="P-TYPE DOMAIN-CONTAINING PROTEIN"/>
    <property type="match status" value="1"/>
</dbReference>
<dbReference type="PANTHER" id="PTHR22762">
    <property type="entry name" value="ALPHA-GLUCOSIDASE"/>
    <property type="match status" value="1"/>
</dbReference>
<protein>
    <submittedName>
        <fullName evidence="11">Glycosyl hydrolase, family 31</fullName>
    </submittedName>
</protein>
<dbReference type="InterPro" id="IPR030458">
    <property type="entry name" value="Glyco_hydro_31_AS"/>
</dbReference>
<dbReference type="SMART" id="SM00018">
    <property type="entry name" value="PD"/>
    <property type="match status" value="1"/>
</dbReference>
<dbReference type="Pfam" id="PF21365">
    <property type="entry name" value="Glyco_hydro_31_3rd"/>
    <property type="match status" value="1"/>
</dbReference>
<reference evidence="11 12" key="1">
    <citation type="submission" date="2014-10" db="EMBL/GenBank/DDBJ databases">
        <title>Draft genome of the hookworm Ancylostoma caninum.</title>
        <authorList>
            <person name="Mitreva M."/>
        </authorList>
    </citation>
    <scope>NUCLEOTIDE SEQUENCE [LARGE SCALE GENOMIC DNA]</scope>
    <source>
        <strain evidence="11 12">Baltimore</strain>
    </source>
</reference>
<dbReference type="InterPro" id="IPR044913">
    <property type="entry name" value="P_trefoil_dom_sf"/>
</dbReference>
<dbReference type="InterPro" id="IPR000322">
    <property type="entry name" value="Glyco_hydro_31_TIM"/>
</dbReference>
<dbReference type="SUPFAM" id="SSF74650">
    <property type="entry name" value="Galactose mutarotase-like"/>
    <property type="match status" value="1"/>
</dbReference>
<sequence>MYKHYRSGHCKFVVYCVENNLSILPIPFRLPYFRDGYYCFEPLSRFFHLSRMRFLPLPFLLSLVLADDVRMDCHPEPGASQQNCEERNCIWQPPADQQATIPWCFMKKGIDIYSERCVYKIPIMLPLFDGFDFIRFYIALLMTMFHVITLQKNGGPKNPWGGDIPQIFFTSGTIGKTLNVKIYVPGRYEPPVNLPRNPSVSADSLQLATHNVDNTFSFTVLRKSSGRRLFDTSVGGLIFSDKFLQIATYLPSDAMYGWGENVHPTLKHNFTSYTTWGMLARDEPPSSAGLITKNLYGVHPFYMVIEPDGNAHGVLILNSNAQEVTTAPGPALIYRTIGGNLDMYFFPGPTPEEVTQQYLALIGTPFLPAYWALGYQISRYGYKNLDDMMGIIERNVKAGVPLDTVVADIDYMDRYKDFTTGEGWQGLSDYVKKLHSQGMRNILIYDPAIQVDYDSFKRGRDANARFIEWERPDQVMRSIQDLYPLAKDTKIMLGVVWPDRHVAFPDFLDTSNNTANWWIDEFVRYWKQVPYDGIWIDMNEPANFGTNEATPWYFSNPDHPNDEALKCPMQEGGKDAEQVQNNLLRLFLPLPGKSWGFFGISIYLLPVQGTYLASKTLCMLAVQANGTQRFYNVKNLYGWSEAKATQQALFKATSKRGAVISRSTFPSSGRFAGHWLGDNTATWDDLRSAVIGAQEFNMFGIPYIGSDICGFNGETNEELCLRWQQMGAFHPFMSLHFIASMNGGTVVRPLFYEYPKDQNTYDLGHQFLWGSSMLVAPVVYQNTSYVNAYLPEDDWYSLFDSDYGQMINHGYQSLYAPWSSLIPVLVRGGSIIPRQKPNVTTGYTRRNAFELLVAPGAKFRARDAADGFLYWDDGDSIVDSFEAHNYYQWKFKYSSTDQSATLTIKTERQAKSLAIPTLDTIEIFNYNHYPDYSSFLLNGKKVNIDVQSSSYSPFTKILYISTRKLIDISTGTLANLTWSHSVGFEGIETNKLHYDLFL</sequence>
<comment type="similarity">
    <text evidence="2 9">Belongs to the glycosyl hydrolase 31 family.</text>
</comment>
<dbReference type="Gene3D" id="4.10.110.10">
    <property type="entry name" value="Spasmolytic Protein, domain 1"/>
    <property type="match status" value="1"/>
</dbReference>
<dbReference type="PROSITE" id="PS00129">
    <property type="entry name" value="GLYCOSYL_HYDROL_F31_1"/>
    <property type="match status" value="1"/>
</dbReference>
<dbReference type="CDD" id="cd14752">
    <property type="entry name" value="GH31_N"/>
    <property type="match status" value="1"/>
</dbReference>
<evidence type="ECO:0000256" key="2">
    <source>
        <dbReference type="ARBA" id="ARBA00007806"/>
    </source>
</evidence>
<dbReference type="SUPFAM" id="SSF51011">
    <property type="entry name" value="Glycosyl hydrolase domain"/>
    <property type="match status" value="1"/>
</dbReference>